<feature type="region of interest" description="Disordered" evidence="6">
    <location>
        <begin position="54"/>
        <end position="109"/>
    </location>
</feature>
<dbReference type="PANTHER" id="PTHR47425">
    <property type="entry name" value="FARB-RELATED"/>
    <property type="match status" value="1"/>
</dbReference>
<dbReference type="InterPro" id="IPR007219">
    <property type="entry name" value="XnlR_reg_dom"/>
</dbReference>
<dbReference type="GeneID" id="25289943"/>
<dbReference type="Pfam" id="PF04082">
    <property type="entry name" value="Fungal_trans"/>
    <property type="match status" value="1"/>
</dbReference>
<dbReference type="AlphaFoldDB" id="A0A0D2IN20"/>
<dbReference type="CDD" id="cd12148">
    <property type="entry name" value="fungal_TF_MHR"/>
    <property type="match status" value="1"/>
</dbReference>
<feature type="compositionally biased region" description="Basic residues" evidence="6">
    <location>
        <begin position="54"/>
        <end position="64"/>
    </location>
</feature>
<evidence type="ECO:0000256" key="2">
    <source>
        <dbReference type="ARBA" id="ARBA00023015"/>
    </source>
</evidence>
<name>A0A0D2IN20_9EURO</name>
<dbReference type="GO" id="GO:0006351">
    <property type="term" value="P:DNA-templated transcription"/>
    <property type="evidence" value="ECO:0007669"/>
    <property type="project" value="InterPro"/>
</dbReference>
<dbReference type="Proteomes" id="UP000053617">
    <property type="component" value="Unassembled WGS sequence"/>
</dbReference>
<dbReference type="STRING" id="1442369.A0A0D2IN20"/>
<accession>A0A0D2IN20</accession>
<keyword evidence="9" id="KW-1185">Reference proteome</keyword>
<gene>
    <name evidence="8" type="ORF">Z518_01872</name>
</gene>
<dbReference type="SUPFAM" id="SSF57701">
    <property type="entry name" value="Zn2/Cys6 DNA-binding domain"/>
    <property type="match status" value="1"/>
</dbReference>
<dbReference type="OrthoDB" id="5121955at2759"/>
<sequence>MASITTGKTPKHRASRAFERCRARKVRCDIVHRSERCTNCELDHIQCVEVHARRRKRGTGRRIKTTSTPALAYATPSEDLSGSGSVHDAPDTLPPTATEAEEAADASTVEQNQFPEIAHQEDGHPLPDSNEDLFPDFTIDLLKNGNETNPLTQAPETRLLPPFIAPIRSYRTFQYHEFLHEKGALAIPPKKIRNAILMRYVEFAYPQLPLADFHHVLQAVATDGREGKVGLLLFQAIMLAGSPFVDAEYIFEAGYPSRMALRQELAEKVRLLFDFDCETDRLILVQSAILMTGYQEHGDSPKHLRYFIAIAYNIALLLGLNKDPSSLRIPAKQKHLRKRIWWSLYMRDRTLSLGLRQNPVIAFENCELPELEIEDFDVQPASPETCSMLEDCGLLRDLDQQTRLGEVYMAQLELSHHLANVLKSRYTAIAPKLGSTRLIALVLVPKGPHASADTSDIQTCSERLDQWFRDLPDSLRYRTPLSLYFSPGQDILILHCGILNLFYYALVCALHRPYPSPILRNLAASEMCSQRKARHAANAISSILEEFQIQDLIGFMPSQGLTFMLQAAVTHLCDSTSKTAHLRSQSHHHLEACLEILDALKDVHSYARYATDFLTSAAAKLYRRSRSVERFTVNTNVNANTGTEVSAGSLSTSKDGIHNDHHNEMTAPGGESSFHA</sequence>
<dbReference type="GO" id="GO:0000981">
    <property type="term" value="F:DNA-binding transcription factor activity, RNA polymerase II-specific"/>
    <property type="evidence" value="ECO:0007669"/>
    <property type="project" value="InterPro"/>
</dbReference>
<evidence type="ECO:0000313" key="9">
    <source>
        <dbReference type="Proteomes" id="UP000053617"/>
    </source>
</evidence>
<evidence type="ECO:0000256" key="3">
    <source>
        <dbReference type="ARBA" id="ARBA00023125"/>
    </source>
</evidence>
<dbReference type="CDD" id="cd00067">
    <property type="entry name" value="GAL4"/>
    <property type="match status" value="1"/>
</dbReference>
<dbReference type="VEuPathDB" id="FungiDB:Z518_01872"/>
<protein>
    <recommendedName>
        <fullName evidence="7">Xylanolytic transcriptional activator regulatory domain-containing protein</fullName>
    </recommendedName>
</protein>
<evidence type="ECO:0000259" key="7">
    <source>
        <dbReference type="SMART" id="SM00906"/>
    </source>
</evidence>
<dbReference type="PANTHER" id="PTHR47425:SF3">
    <property type="entry name" value="ZN(II)2CYS6 TRANSCRIPTION FACTOR (EUROFUNG)"/>
    <property type="match status" value="1"/>
</dbReference>
<dbReference type="EMBL" id="KN847476">
    <property type="protein sequence ID" value="KIX07219.1"/>
    <property type="molecule type" value="Genomic_DNA"/>
</dbReference>
<evidence type="ECO:0000256" key="5">
    <source>
        <dbReference type="ARBA" id="ARBA00023242"/>
    </source>
</evidence>
<keyword evidence="3" id="KW-0238">DNA-binding</keyword>
<dbReference type="SMART" id="SM00906">
    <property type="entry name" value="Fungal_trans"/>
    <property type="match status" value="1"/>
</dbReference>
<dbReference type="InterPro" id="IPR052761">
    <property type="entry name" value="Fungal_Detox/Toxin_TFs"/>
</dbReference>
<dbReference type="GO" id="GO:0008270">
    <property type="term" value="F:zinc ion binding"/>
    <property type="evidence" value="ECO:0007669"/>
    <property type="project" value="InterPro"/>
</dbReference>
<feature type="domain" description="Xylanolytic transcriptional activator regulatory" evidence="7">
    <location>
        <begin position="304"/>
        <end position="376"/>
    </location>
</feature>
<dbReference type="GO" id="GO:0003677">
    <property type="term" value="F:DNA binding"/>
    <property type="evidence" value="ECO:0007669"/>
    <property type="project" value="UniProtKB-KW"/>
</dbReference>
<dbReference type="Gene3D" id="4.10.240.10">
    <property type="entry name" value="Zn(2)-C6 fungal-type DNA-binding domain"/>
    <property type="match status" value="1"/>
</dbReference>
<reference evidence="8 9" key="1">
    <citation type="submission" date="2015-01" db="EMBL/GenBank/DDBJ databases">
        <title>The Genome Sequence of Rhinocladiella mackenzie CBS 650.93.</title>
        <authorList>
            <consortium name="The Broad Institute Genomics Platform"/>
            <person name="Cuomo C."/>
            <person name="de Hoog S."/>
            <person name="Gorbushina A."/>
            <person name="Stielow B."/>
            <person name="Teixiera M."/>
            <person name="Abouelleil A."/>
            <person name="Chapman S.B."/>
            <person name="Priest M."/>
            <person name="Young S.K."/>
            <person name="Wortman J."/>
            <person name="Nusbaum C."/>
            <person name="Birren B."/>
        </authorList>
    </citation>
    <scope>NUCLEOTIDE SEQUENCE [LARGE SCALE GENOMIC DNA]</scope>
    <source>
        <strain evidence="8 9">CBS 650.93</strain>
    </source>
</reference>
<proteinExistence type="predicted"/>
<dbReference type="RefSeq" id="XP_013274355.1">
    <property type="nucleotide sequence ID" value="XM_013418901.1"/>
</dbReference>
<evidence type="ECO:0000256" key="6">
    <source>
        <dbReference type="SAM" id="MobiDB-lite"/>
    </source>
</evidence>
<dbReference type="InterPro" id="IPR036864">
    <property type="entry name" value="Zn2-C6_fun-type_DNA-bd_sf"/>
</dbReference>
<feature type="region of interest" description="Disordered" evidence="6">
    <location>
        <begin position="642"/>
        <end position="676"/>
    </location>
</feature>
<evidence type="ECO:0000256" key="1">
    <source>
        <dbReference type="ARBA" id="ARBA00022723"/>
    </source>
</evidence>
<dbReference type="HOGENOM" id="CLU_006329_1_4_1"/>
<evidence type="ECO:0000313" key="8">
    <source>
        <dbReference type="EMBL" id="KIX07219.1"/>
    </source>
</evidence>
<keyword evidence="4" id="KW-0804">Transcription</keyword>
<evidence type="ECO:0000256" key="4">
    <source>
        <dbReference type="ARBA" id="ARBA00023163"/>
    </source>
</evidence>
<feature type="compositionally biased region" description="Basic and acidic residues" evidence="6">
    <location>
        <begin position="655"/>
        <end position="664"/>
    </location>
</feature>
<keyword evidence="1" id="KW-0479">Metal-binding</keyword>
<keyword evidence="2" id="KW-0805">Transcription regulation</keyword>
<dbReference type="InterPro" id="IPR001138">
    <property type="entry name" value="Zn2Cys6_DnaBD"/>
</dbReference>
<organism evidence="8 9">
    <name type="scientific">Rhinocladiella mackenziei CBS 650.93</name>
    <dbReference type="NCBI Taxonomy" id="1442369"/>
    <lineage>
        <taxon>Eukaryota</taxon>
        <taxon>Fungi</taxon>
        <taxon>Dikarya</taxon>
        <taxon>Ascomycota</taxon>
        <taxon>Pezizomycotina</taxon>
        <taxon>Eurotiomycetes</taxon>
        <taxon>Chaetothyriomycetidae</taxon>
        <taxon>Chaetothyriales</taxon>
        <taxon>Herpotrichiellaceae</taxon>
        <taxon>Rhinocladiella</taxon>
    </lineage>
</organism>
<keyword evidence="5" id="KW-0539">Nucleus</keyword>